<dbReference type="EMBL" id="BSRI01000001">
    <property type="protein sequence ID" value="GLV53175.1"/>
    <property type="molecule type" value="Genomic_DNA"/>
</dbReference>
<evidence type="ECO:0000259" key="1">
    <source>
        <dbReference type="PROSITE" id="PS50994"/>
    </source>
</evidence>
<dbReference type="RefSeq" id="WP_338246603.1">
    <property type="nucleotide sequence ID" value="NZ_BSRI01000001.1"/>
</dbReference>
<dbReference type="InterPro" id="IPR012337">
    <property type="entry name" value="RNaseH-like_sf"/>
</dbReference>
<feature type="domain" description="Integrase catalytic" evidence="1">
    <location>
        <begin position="159"/>
        <end position="255"/>
    </location>
</feature>
<dbReference type="SUPFAM" id="SSF53098">
    <property type="entry name" value="Ribonuclease H-like"/>
    <property type="match status" value="1"/>
</dbReference>
<protein>
    <recommendedName>
        <fullName evidence="1">Integrase catalytic domain-containing protein</fullName>
    </recommendedName>
</protein>
<evidence type="ECO:0000313" key="2">
    <source>
        <dbReference type="EMBL" id="GLV53175.1"/>
    </source>
</evidence>
<dbReference type="Pfam" id="PF13384">
    <property type="entry name" value="HTH_23"/>
    <property type="match status" value="1"/>
</dbReference>
<proteinExistence type="predicted"/>
<dbReference type="PROSITE" id="PS50994">
    <property type="entry name" value="INTEGRASE"/>
    <property type="match status" value="1"/>
</dbReference>
<keyword evidence="3" id="KW-1185">Reference proteome</keyword>
<dbReference type="InterPro" id="IPR001584">
    <property type="entry name" value="Integrase_cat-core"/>
</dbReference>
<organism evidence="2 3">
    <name type="scientific">Dictyobacter halimunensis</name>
    <dbReference type="NCBI Taxonomy" id="3026934"/>
    <lineage>
        <taxon>Bacteria</taxon>
        <taxon>Bacillati</taxon>
        <taxon>Chloroflexota</taxon>
        <taxon>Ktedonobacteria</taxon>
        <taxon>Ktedonobacterales</taxon>
        <taxon>Dictyobacteraceae</taxon>
        <taxon>Dictyobacter</taxon>
    </lineage>
</organism>
<dbReference type="Gene3D" id="3.30.420.10">
    <property type="entry name" value="Ribonuclease H-like superfamily/Ribonuclease H"/>
    <property type="match status" value="1"/>
</dbReference>
<dbReference type="SUPFAM" id="SSF46689">
    <property type="entry name" value="Homeodomain-like"/>
    <property type="match status" value="1"/>
</dbReference>
<reference evidence="2 3" key="1">
    <citation type="submission" date="2023-02" db="EMBL/GenBank/DDBJ databases">
        <title>Dictyobacter halimunensis sp. nov., a new member of the class Ktedonobacteria from forest soil in a geothermal area.</title>
        <authorList>
            <person name="Rachmania M.K."/>
            <person name="Ningsih F."/>
            <person name="Sakai Y."/>
            <person name="Yabe S."/>
            <person name="Yokota A."/>
            <person name="Sjamsuridzal W."/>
        </authorList>
    </citation>
    <scope>NUCLEOTIDE SEQUENCE [LARGE SCALE GENOMIC DNA]</scope>
    <source>
        <strain evidence="2 3">S3.2.2.5</strain>
    </source>
</reference>
<evidence type="ECO:0000313" key="3">
    <source>
        <dbReference type="Proteomes" id="UP001344906"/>
    </source>
</evidence>
<gene>
    <name evidence="2" type="ORF">KDH_00300</name>
</gene>
<dbReference type="InterPro" id="IPR009057">
    <property type="entry name" value="Homeodomain-like_sf"/>
</dbReference>
<dbReference type="InterPro" id="IPR036397">
    <property type="entry name" value="RNaseH_sf"/>
</dbReference>
<comment type="caution">
    <text evidence="2">The sequence shown here is derived from an EMBL/GenBank/DDBJ whole genome shotgun (WGS) entry which is preliminary data.</text>
</comment>
<name>A0ABQ6FLB8_9CHLR</name>
<sequence>MEGPGGPREQAHGAGGDGGRRAWERFAIIRPHLEEGVCQTEIARVHQLSLRTVQRWVQAYREEGLWGLGTKTRADAGQRRGLPTELVLLIEGLALQAVRRPLRSMHRLVCQVAREQHWKEPRYAQVSRIVGSLPKDLVTLGQAGAEGYRERFDVVYRREGRRANAIWQADHCQLRCYVLNAQGRAQLPLLSAIEDDDSRSICGYRLSFEAPSSSLTALTLHQAINPKEDGRWPMYGIPECLYTDHGSDFTSKHFAVMSQRRSSASMAGGVRIERTPVQEGIHAYMQICGYADMRIDISRRGGGCVFRIA</sequence>
<accession>A0ABQ6FLB8</accession>
<dbReference type="Proteomes" id="UP001344906">
    <property type="component" value="Unassembled WGS sequence"/>
</dbReference>